<evidence type="ECO:0000313" key="2">
    <source>
        <dbReference type="EMBL" id="MDB8738921.1"/>
    </source>
</evidence>
<dbReference type="EMBL" id="QRQE01000006">
    <property type="protein sequence ID" value="RHM80320.1"/>
    <property type="molecule type" value="Genomic_DNA"/>
</dbReference>
<dbReference type="Proteomes" id="UP001296643">
    <property type="component" value="Unassembled WGS sequence"/>
</dbReference>
<dbReference type="EMBL" id="JAAIRV010000035">
    <property type="protein sequence ID" value="NSI59535.1"/>
    <property type="molecule type" value="Genomic_DNA"/>
</dbReference>
<reference evidence="3" key="3">
    <citation type="submission" date="2020-02" db="EMBL/GenBank/DDBJ databases">
        <authorList>
            <person name="Littmann E."/>
            <person name="Sorbara M."/>
        </authorList>
    </citation>
    <scope>NUCLEOTIDE SEQUENCE</scope>
    <source>
        <strain evidence="5">MSK.11.9</strain>
        <strain evidence="4">MSK.15.32</strain>
        <strain evidence="3">MSK.22.53</strain>
    </source>
</reference>
<proteinExistence type="predicted"/>
<dbReference type="Proteomes" id="UP001297422">
    <property type="component" value="Unassembled WGS sequence"/>
</dbReference>
<evidence type="ECO:0000313" key="9">
    <source>
        <dbReference type="EMBL" id="RHJ08022.1"/>
    </source>
</evidence>
<dbReference type="AlphaFoldDB" id="A0A2N5P2J1"/>
<organism evidence="9 12">
    <name type="scientific">Mediterraneibacter gnavus</name>
    <name type="common">Ruminococcus gnavus</name>
    <dbReference type="NCBI Taxonomy" id="33038"/>
    <lineage>
        <taxon>Bacteria</taxon>
        <taxon>Bacillati</taxon>
        <taxon>Bacillota</taxon>
        <taxon>Clostridia</taxon>
        <taxon>Lachnospirales</taxon>
        <taxon>Lachnospiraceae</taxon>
        <taxon>Mediterraneibacter</taxon>
    </lineage>
</organism>
<dbReference type="EMBL" id="QRIA01000001">
    <property type="protein sequence ID" value="RHG22453.1"/>
    <property type="molecule type" value="Genomic_DNA"/>
</dbReference>
<name>A0A2N5P2J1_MEDGN</name>
<dbReference type="EMBL" id="JAJBNC010000002">
    <property type="protein sequence ID" value="MCB5492357.1"/>
    <property type="molecule type" value="Genomic_DNA"/>
</dbReference>
<evidence type="ECO:0000313" key="5">
    <source>
        <dbReference type="EMBL" id="NSI64911.1"/>
    </source>
</evidence>
<dbReference type="EMBL" id="JAQMLR010000007">
    <property type="protein sequence ID" value="MDB8738921.1"/>
    <property type="molecule type" value="Genomic_DNA"/>
</dbReference>
<evidence type="ECO:0000313" key="11">
    <source>
        <dbReference type="Proteomes" id="UP000260808"/>
    </source>
</evidence>
<evidence type="ECO:0000313" key="12">
    <source>
        <dbReference type="Proteomes" id="UP000283992"/>
    </source>
</evidence>
<dbReference type="EMBL" id="JAAIRM010000004">
    <property type="protein sequence ID" value="NSI18537.1"/>
    <property type="molecule type" value="Genomic_DNA"/>
</dbReference>
<evidence type="ECO:0000313" key="14">
    <source>
        <dbReference type="Proteomes" id="UP000285610"/>
    </source>
</evidence>
<dbReference type="Proteomes" id="UP001296580">
    <property type="component" value="Unassembled WGS sequence"/>
</dbReference>
<dbReference type="Proteomes" id="UP000285697">
    <property type="component" value="Unassembled WGS sequence"/>
</dbReference>
<protein>
    <recommendedName>
        <fullName evidence="16">VCBS repeat-containing protein</fullName>
    </recommendedName>
</protein>
<dbReference type="Proteomes" id="UP000285610">
    <property type="component" value="Unassembled WGS sequence"/>
</dbReference>
<evidence type="ECO:0000313" key="8">
    <source>
        <dbReference type="EMBL" id="RHG22453.1"/>
    </source>
</evidence>
<dbReference type="RefSeq" id="WP_004843467.1">
    <property type="nucleotide sequence ID" value="NZ_BAABSA010000002.1"/>
</dbReference>
<dbReference type="Proteomes" id="UP001211731">
    <property type="component" value="Unassembled WGS sequence"/>
</dbReference>
<comment type="caution">
    <text evidence="9">The sequence shown here is derived from an EMBL/GenBank/DDBJ whole genome shotgun (WGS) entry which is preliminary data.</text>
</comment>
<evidence type="ECO:0000313" key="13">
    <source>
        <dbReference type="Proteomes" id="UP000284472"/>
    </source>
</evidence>
<gene>
    <name evidence="9" type="ORF">DW142_14150</name>
    <name evidence="8" type="ORF">DW270_00815</name>
    <name evidence="7" type="ORF">DW812_00755</name>
    <name evidence="10" type="ORF">DWZ50_03645</name>
    <name evidence="6" type="ORF">DXC31_01765</name>
    <name evidence="3" type="ORF">G4958_04000</name>
    <name evidence="5" type="ORF">G4981_06440</name>
    <name evidence="4" type="ORF">G4993_14225</name>
    <name evidence="1" type="ORF">LIQ10_01185</name>
    <name evidence="2" type="ORF">PNU63_09060</name>
</gene>
<evidence type="ECO:0000313" key="7">
    <source>
        <dbReference type="EMBL" id="RHD09316.1"/>
    </source>
</evidence>
<evidence type="ECO:0000313" key="15">
    <source>
        <dbReference type="Proteomes" id="UP000285697"/>
    </source>
</evidence>
<dbReference type="EMBL" id="JAAIRY010000007">
    <property type="protein sequence ID" value="NSI64911.1"/>
    <property type="molecule type" value="Genomic_DNA"/>
</dbReference>
<dbReference type="EMBL" id="QRLN01000026">
    <property type="protein sequence ID" value="RHJ08022.1"/>
    <property type="molecule type" value="Genomic_DNA"/>
</dbReference>
<reference evidence="3" key="2">
    <citation type="journal article" date="2020" name="Cell Host Microbe">
        <title>Functional and Genomic Variation between Human-Derived Isolates of Lachnospiraceae Reveals Inter- and Intra-Species Diversity.</title>
        <authorList>
            <person name="Sorbara M.T."/>
            <person name="Littmann E.R."/>
            <person name="Fontana E."/>
            <person name="Moody T.U."/>
            <person name="Kohout C.E."/>
            <person name="Gjonbalaj M."/>
            <person name="Eaton V."/>
            <person name="Seok R."/>
            <person name="Leiner I.M."/>
            <person name="Pamer E.G."/>
        </authorList>
    </citation>
    <scope>NUCLEOTIDE SEQUENCE</scope>
    <source>
        <strain evidence="5">MSK.11.9</strain>
        <strain evidence="4">MSK.15.32</strain>
        <strain evidence="3">MSK.22.53</strain>
    </source>
</reference>
<sequence>MKEREDQVMKVSKKVISNLTKCYSIAPLTYQGKRHILVAAEKQDPCYLFDLEGNQEETVWEGPGGVMSMVQVPGSDGVFLATHKFYSPNDSKEAKIIIASPGPDGIWEIRTLVDLPHVHRFDIVTRNGVNYLIACALKSGHEYKDDWSMPGKVYAAVLPDDLSGFDEEHQLSLQVIRENMLKNHGYYKVTEDGVEQCLISCDDGVYRFTPPESEEQDWTVEKLVDEAASDAVLVDLDQDGEKELILISPFHGEHIYFYKKIDGDYKKVYTYDTADFAHAIYGGTLLGKPAVIIGHRKGERNLLLFTWEQEKGQYQVEILDRDCGPANVFKYERGTEEVLISTNREIDEVAMYTFEK</sequence>
<reference evidence="2" key="5">
    <citation type="submission" date="2023-01" db="EMBL/GenBank/DDBJ databases">
        <title>Human gut microbiome strain richness.</title>
        <authorList>
            <person name="Chen-Liaw A."/>
        </authorList>
    </citation>
    <scope>NUCLEOTIDE SEQUENCE</scope>
    <source>
        <strain evidence="2">1001217st1_A9_1001217B_191108</strain>
    </source>
</reference>
<evidence type="ECO:0000313" key="1">
    <source>
        <dbReference type="EMBL" id="MCB5492357.1"/>
    </source>
</evidence>
<dbReference type="Proteomes" id="UP000284472">
    <property type="component" value="Unassembled WGS sequence"/>
</dbReference>
<dbReference type="EMBL" id="QSSX01000002">
    <property type="protein sequence ID" value="RGM25912.1"/>
    <property type="molecule type" value="Genomic_DNA"/>
</dbReference>
<dbReference type="Proteomes" id="UP000283992">
    <property type="component" value="Unassembled WGS sequence"/>
</dbReference>
<evidence type="ECO:0000313" key="10">
    <source>
        <dbReference type="EMBL" id="RHM80320.1"/>
    </source>
</evidence>
<evidence type="ECO:0000313" key="4">
    <source>
        <dbReference type="EMBL" id="NSI59535.1"/>
    </source>
</evidence>
<reference evidence="11 12" key="1">
    <citation type="submission" date="2018-08" db="EMBL/GenBank/DDBJ databases">
        <title>A genome reference for cultivated species of the human gut microbiota.</title>
        <authorList>
            <person name="Zou Y."/>
            <person name="Xue W."/>
            <person name="Luo G."/>
        </authorList>
    </citation>
    <scope>NUCLEOTIDE SEQUENCE [LARGE SCALE GENOMIC DNA]</scope>
    <source>
        <strain evidence="10 14">AF33-12</strain>
        <strain evidence="9 12">AM12-54</strain>
        <strain evidence="8 15">AM22-7AC</strain>
        <strain evidence="7 13">AM32-6</strain>
        <strain evidence="6 11">TF01-20-2</strain>
    </source>
</reference>
<evidence type="ECO:0008006" key="16">
    <source>
        <dbReference type="Google" id="ProtNLM"/>
    </source>
</evidence>
<reference evidence="1" key="4">
    <citation type="submission" date="2021-10" db="EMBL/GenBank/DDBJ databases">
        <title>Collection of gut derived symbiotic bacterial strains cultured from healthy donors.</title>
        <authorList>
            <person name="Lin H."/>
            <person name="Littmann E."/>
            <person name="Claire K."/>
            <person name="Pamer E."/>
        </authorList>
    </citation>
    <scope>NUCLEOTIDE SEQUENCE</scope>
    <source>
        <strain evidence="1">MSK.23.4</strain>
    </source>
</reference>
<dbReference type="STRING" id="33038.GCA_900067245_02747"/>
<evidence type="ECO:0000313" key="3">
    <source>
        <dbReference type="EMBL" id="NSI18537.1"/>
    </source>
</evidence>
<dbReference type="EMBL" id="QSIR01000001">
    <property type="protein sequence ID" value="RHD09316.1"/>
    <property type="molecule type" value="Genomic_DNA"/>
</dbReference>
<evidence type="ECO:0000313" key="6">
    <source>
        <dbReference type="EMBL" id="RGM25912.1"/>
    </source>
</evidence>
<accession>A0A2N5P2J1</accession>
<dbReference type="Proteomes" id="UP001296581">
    <property type="component" value="Unassembled WGS sequence"/>
</dbReference>
<dbReference type="Proteomes" id="UP000260808">
    <property type="component" value="Unassembled WGS sequence"/>
</dbReference>